<keyword evidence="3" id="KW-0238">DNA-binding</keyword>
<dbReference type="Gene3D" id="1.10.10.10">
    <property type="entry name" value="Winged helix-like DNA-binding domain superfamily/Winged helix DNA-binding domain"/>
    <property type="match status" value="1"/>
</dbReference>
<protein>
    <submittedName>
        <fullName evidence="7">LysR family transcriptional regulator</fullName>
    </submittedName>
</protein>
<dbReference type="PANTHER" id="PTHR30118:SF15">
    <property type="entry name" value="TRANSCRIPTIONAL REGULATORY PROTEIN"/>
    <property type="match status" value="1"/>
</dbReference>
<evidence type="ECO:0000256" key="3">
    <source>
        <dbReference type="ARBA" id="ARBA00023125"/>
    </source>
</evidence>
<dbReference type="Pfam" id="PF00126">
    <property type="entry name" value="HTH_1"/>
    <property type="match status" value="1"/>
</dbReference>
<keyword evidence="4" id="KW-0804">Transcription</keyword>
<dbReference type="InterPro" id="IPR037402">
    <property type="entry name" value="YidZ_PBP2"/>
</dbReference>
<gene>
    <name evidence="7" type="ORF">GXW71_12675</name>
</gene>
<feature type="domain" description="HTH lysR-type" evidence="6">
    <location>
        <begin position="6"/>
        <end position="63"/>
    </location>
</feature>
<feature type="region of interest" description="Disordered" evidence="5">
    <location>
        <begin position="303"/>
        <end position="333"/>
    </location>
</feature>
<dbReference type="EMBL" id="JAAGBB010000013">
    <property type="protein sequence ID" value="MBR0665211.1"/>
    <property type="molecule type" value="Genomic_DNA"/>
</dbReference>
<evidence type="ECO:0000259" key="6">
    <source>
        <dbReference type="PROSITE" id="PS50931"/>
    </source>
</evidence>
<dbReference type="InterPro" id="IPR005119">
    <property type="entry name" value="LysR_subst-bd"/>
</dbReference>
<comment type="caution">
    <text evidence="7">The sequence shown here is derived from an EMBL/GenBank/DDBJ whole genome shotgun (WGS) entry which is preliminary data.</text>
</comment>
<keyword evidence="8" id="KW-1185">Reference proteome</keyword>
<dbReference type="InterPro" id="IPR036390">
    <property type="entry name" value="WH_DNA-bd_sf"/>
</dbReference>
<dbReference type="Pfam" id="PF03466">
    <property type="entry name" value="LysR_substrate"/>
    <property type="match status" value="1"/>
</dbReference>
<evidence type="ECO:0000256" key="1">
    <source>
        <dbReference type="ARBA" id="ARBA00009437"/>
    </source>
</evidence>
<dbReference type="CDD" id="cd08417">
    <property type="entry name" value="PBP2_Nitroaromatics_like"/>
    <property type="match status" value="1"/>
</dbReference>
<organism evidence="7 8">
    <name type="scientific">Plastoroseomonas hellenica</name>
    <dbReference type="NCBI Taxonomy" id="2687306"/>
    <lineage>
        <taxon>Bacteria</taxon>
        <taxon>Pseudomonadati</taxon>
        <taxon>Pseudomonadota</taxon>
        <taxon>Alphaproteobacteria</taxon>
        <taxon>Acetobacterales</taxon>
        <taxon>Acetobacteraceae</taxon>
        <taxon>Plastoroseomonas</taxon>
    </lineage>
</organism>
<evidence type="ECO:0000256" key="2">
    <source>
        <dbReference type="ARBA" id="ARBA00023015"/>
    </source>
</evidence>
<dbReference type="RefSeq" id="WP_211852881.1">
    <property type="nucleotide sequence ID" value="NZ_JAAGBB010000013.1"/>
</dbReference>
<sequence>MNLRAIDLNLLVALDALLAERHVTRAGVRVGLSQPAMSNALSRLRALFGDALLVRTPAGMELTPRALELIEPVRGVLRQVERVMVTEEAFDPMDSRRSFTLRLSDLLGRLLLPGLMARLRAQAPHVTLDIVHLPPAGTVDALEADSCDLAVSMGLAHGGSVHAEPVLQDRMVCLMAADHPAAAKTLSLDDFLALRHLKVSISPTDSRFADDVLIKARRSRHVVLNLPHWLVVPDVVRRTDLVAVMPERLARLFLRDTPGLTLCGLPFADAPFAWSLYWHRRHGSSRALAWLRRLVVEAMHASDPRADGGSEMPRTGRAGDAGQGSGRRVAKPG</sequence>
<dbReference type="InterPro" id="IPR050389">
    <property type="entry name" value="LysR-type_TF"/>
</dbReference>
<dbReference type="SUPFAM" id="SSF53850">
    <property type="entry name" value="Periplasmic binding protein-like II"/>
    <property type="match status" value="1"/>
</dbReference>
<name>A0ABS5EY37_9PROT</name>
<dbReference type="InterPro" id="IPR000847">
    <property type="entry name" value="LysR_HTH_N"/>
</dbReference>
<evidence type="ECO:0000256" key="4">
    <source>
        <dbReference type="ARBA" id="ARBA00023163"/>
    </source>
</evidence>
<keyword evidence="2" id="KW-0805">Transcription regulation</keyword>
<comment type="similarity">
    <text evidence="1">Belongs to the LysR transcriptional regulatory family.</text>
</comment>
<dbReference type="SUPFAM" id="SSF46785">
    <property type="entry name" value="Winged helix' DNA-binding domain"/>
    <property type="match status" value="1"/>
</dbReference>
<evidence type="ECO:0000256" key="5">
    <source>
        <dbReference type="SAM" id="MobiDB-lite"/>
    </source>
</evidence>
<dbReference type="PRINTS" id="PR00039">
    <property type="entry name" value="HTHLYSR"/>
</dbReference>
<dbReference type="PROSITE" id="PS50931">
    <property type="entry name" value="HTH_LYSR"/>
    <property type="match status" value="1"/>
</dbReference>
<dbReference type="Proteomes" id="UP001196870">
    <property type="component" value="Unassembled WGS sequence"/>
</dbReference>
<evidence type="ECO:0000313" key="8">
    <source>
        <dbReference type="Proteomes" id="UP001196870"/>
    </source>
</evidence>
<evidence type="ECO:0000313" key="7">
    <source>
        <dbReference type="EMBL" id="MBR0665211.1"/>
    </source>
</evidence>
<dbReference type="Gene3D" id="3.40.190.10">
    <property type="entry name" value="Periplasmic binding protein-like II"/>
    <property type="match status" value="2"/>
</dbReference>
<proteinExistence type="inferred from homology"/>
<accession>A0ABS5EY37</accession>
<reference evidence="8" key="1">
    <citation type="journal article" date="2021" name="Syst. Appl. Microbiol.">
        <title>Roseomonas hellenica sp. nov., isolated from roots of wild-growing Alkanna tinctoria.</title>
        <authorList>
            <person name="Rat A."/>
            <person name="Naranjo H.D."/>
            <person name="Lebbe L."/>
            <person name="Cnockaert M."/>
            <person name="Krigas N."/>
            <person name="Grigoriadou K."/>
            <person name="Maloupa E."/>
            <person name="Willems A."/>
        </authorList>
    </citation>
    <scope>NUCLEOTIDE SEQUENCE [LARGE SCALE GENOMIC DNA]</scope>
    <source>
        <strain evidence="8">LMG 31523</strain>
    </source>
</reference>
<dbReference type="PANTHER" id="PTHR30118">
    <property type="entry name" value="HTH-TYPE TRANSCRIPTIONAL REGULATOR LEUO-RELATED"/>
    <property type="match status" value="1"/>
</dbReference>
<dbReference type="InterPro" id="IPR036388">
    <property type="entry name" value="WH-like_DNA-bd_sf"/>
</dbReference>